<feature type="region of interest" description="Disordered" evidence="1">
    <location>
        <begin position="124"/>
        <end position="154"/>
    </location>
</feature>
<protein>
    <recommendedName>
        <fullName evidence="2">LysM domain-containing protein</fullName>
    </recommendedName>
</protein>
<evidence type="ECO:0000256" key="1">
    <source>
        <dbReference type="SAM" id="MobiDB-lite"/>
    </source>
</evidence>
<dbReference type="Proteomes" id="UP000494249">
    <property type="component" value="Unassembled WGS sequence"/>
</dbReference>
<proteinExistence type="predicted"/>
<organism evidence="3 4">
    <name type="scientific">Paraburkholderia phenoliruptrix</name>
    <dbReference type="NCBI Taxonomy" id="252970"/>
    <lineage>
        <taxon>Bacteria</taxon>
        <taxon>Pseudomonadati</taxon>
        <taxon>Pseudomonadota</taxon>
        <taxon>Betaproteobacteria</taxon>
        <taxon>Burkholderiales</taxon>
        <taxon>Burkholderiaceae</taxon>
        <taxon>Paraburkholderia</taxon>
    </lineage>
</organism>
<dbReference type="PANTHER" id="PTHR21666:SF270">
    <property type="entry name" value="MUREIN HYDROLASE ACTIVATOR ENVC"/>
    <property type="match status" value="1"/>
</dbReference>
<dbReference type="InterPro" id="IPR016047">
    <property type="entry name" value="M23ase_b-sheet_dom"/>
</dbReference>
<feature type="domain" description="LysM" evidence="2">
    <location>
        <begin position="59"/>
        <end position="103"/>
    </location>
</feature>
<dbReference type="InterPro" id="IPR018392">
    <property type="entry name" value="LysM"/>
</dbReference>
<dbReference type="PROSITE" id="PS51782">
    <property type="entry name" value="LYSM"/>
    <property type="match status" value="1"/>
</dbReference>
<dbReference type="AlphaFoldDB" id="A0A6J5ALK3"/>
<dbReference type="InterPro" id="IPR036779">
    <property type="entry name" value="LysM_dom_sf"/>
</dbReference>
<dbReference type="Gene3D" id="2.70.70.10">
    <property type="entry name" value="Glucose Permease (Domain IIA)"/>
    <property type="match status" value="1"/>
</dbReference>
<accession>A0A6J5ALK3</accession>
<reference evidence="3 4" key="1">
    <citation type="submission" date="2020-04" db="EMBL/GenBank/DDBJ databases">
        <authorList>
            <person name="De Canck E."/>
        </authorList>
    </citation>
    <scope>NUCLEOTIDE SEQUENCE [LARGE SCALE GENOMIC DNA]</scope>
    <source>
        <strain evidence="3 4">LMG 22037</strain>
    </source>
</reference>
<feature type="compositionally biased region" description="Polar residues" evidence="1">
    <location>
        <begin position="137"/>
        <end position="154"/>
    </location>
</feature>
<dbReference type="InterPro" id="IPR011055">
    <property type="entry name" value="Dup_hybrid_motif"/>
</dbReference>
<dbReference type="SUPFAM" id="SSF51261">
    <property type="entry name" value="Duplicated hybrid motif"/>
    <property type="match status" value="1"/>
</dbReference>
<dbReference type="PANTHER" id="PTHR21666">
    <property type="entry name" value="PEPTIDASE-RELATED"/>
    <property type="match status" value="1"/>
</dbReference>
<gene>
    <name evidence="3" type="ORF">LMG22037_00960</name>
</gene>
<evidence type="ECO:0000313" key="3">
    <source>
        <dbReference type="EMBL" id="CAB3650786.1"/>
    </source>
</evidence>
<dbReference type="GO" id="GO:0004222">
    <property type="term" value="F:metalloendopeptidase activity"/>
    <property type="evidence" value="ECO:0007669"/>
    <property type="project" value="TreeGrafter"/>
</dbReference>
<dbReference type="Pfam" id="PF01551">
    <property type="entry name" value="Peptidase_M23"/>
    <property type="match status" value="1"/>
</dbReference>
<evidence type="ECO:0000259" key="2">
    <source>
        <dbReference type="PROSITE" id="PS51782"/>
    </source>
</evidence>
<dbReference type="EMBL" id="CADIKB010000003">
    <property type="protein sequence ID" value="CAB3650786.1"/>
    <property type="molecule type" value="Genomic_DNA"/>
</dbReference>
<dbReference type="RefSeq" id="WP_051223926.1">
    <property type="nucleotide sequence ID" value="NZ_CADFGL010000004.1"/>
</dbReference>
<name>A0A6J5ALK3_9BURK</name>
<sequence>MTRPWQWTGTGAAATRVLAGGALCALLNGCTSMPWDSTPFYGNTQSRPTTLGTVPVPAGFYRVNPGDTLAGIASAYGHRTQDVATWNGLPVNAAVAPGQVLRVAPPMASGSVLAPPVGVAPNPATAPGGAIAPGGQVNPQANPQLNPQASQGAQQGVLQWPLRGPILKTFAPGRSNGIVIGGRPGDPVKAAATGRVVYAGSGIEAYGPLIIIKHDDSLITAYGQNSTLLVKEGDAVAQGQTIGEVGVDSHGVGAIQFEVRQNGQPVDPLAWLPK</sequence>
<dbReference type="Pfam" id="PF01476">
    <property type="entry name" value="LysM"/>
    <property type="match status" value="1"/>
</dbReference>
<feature type="compositionally biased region" description="Low complexity" evidence="1">
    <location>
        <begin position="124"/>
        <end position="135"/>
    </location>
</feature>
<dbReference type="CDD" id="cd00118">
    <property type="entry name" value="LysM"/>
    <property type="match status" value="1"/>
</dbReference>
<dbReference type="SUPFAM" id="SSF54106">
    <property type="entry name" value="LysM domain"/>
    <property type="match status" value="1"/>
</dbReference>
<dbReference type="Gene3D" id="3.10.350.10">
    <property type="entry name" value="LysM domain"/>
    <property type="match status" value="1"/>
</dbReference>
<dbReference type="CDD" id="cd12797">
    <property type="entry name" value="M23_peptidase"/>
    <property type="match status" value="1"/>
</dbReference>
<dbReference type="SMART" id="SM00257">
    <property type="entry name" value="LysM"/>
    <property type="match status" value="1"/>
</dbReference>
<evidence type="ECO:0000313" key="4">
    <source>
        <dbReference type="Proteomes" id="UP000494249"/>
    </source>
</evidence>
<dbReference type="InterPro" id="IPR050570">
    <property type="entry name" value="Cell_wall_metabolism_enzyme"/>
</dbReference>